<evidence type="ECO:0000313" key="2">
    <source>
        <dbReference type="EMBL" id="MDR6945008.1"/>
    </source>
</evidence>
<dbReference type="PROSITE" id="PS51257">
    <property type="entry name" value="PROKAR_LIPOPROTEIN"/>
    <property type="match status" value="1"/>
</dbReference>
<dbReference type="EMBL" id="JAVDUU010000005">
    <property type="protein sequence ID" value="MDR6945008.1"/>
    <property type="molecule type" value="Genomic_DNA"/>
</dbReference>
<organism evidence="2 3">
    <name type="scientific">Mucilaginibacter pocheonensis</name>
    <dbReference type="NCBI Taxonomy" id="398050"/>
    <lineage>
        <taxon>Bacteria</taxon>
        <taxon>Pseudomonadati</taxon>
        <taxon>Bacteroidota</taxon>
        <taxon>Sphingobacteriia</taxon>
        <taxon>Sphingobacteriales</taxon>
        <taxon>Sphingobacteriaceae</taxon>
        <taxon>Mucilaginibacter</taxon>
    </lineage>
</organism>
<dbReference type="RefSeq" id="WP_310102224.1">
    <property type="nucleotide sequence ID" value="NZ_JAVDUU010000005.1"/>
</dbReference>
<proteinExistence type="predicted"/>
<protein>
    <submittedName>
        <fullName evidence="2">Uncharacterized protein</fullName>
    </submittedName>
</protein>
<comment type="caution">
    <text evidence="2">The sequence shown here is derived from an EMBL/GenBank/DDBJ whole genome shotgun (WGS) entry which is preliminary data.</text>
</comment>
<evidence type="ECO:0000256" key="1">
    <source>
        <dbReference type="SAM" id="SignalP"/>
    </source>
</evidence>
<feature type="chain" id="PRO_5046353277" evidence="1">
    <location>
        <begin position="21"/>
        <end position="135"/>
    </location>
</feature>
<feature type="signal peptide" evidence="1">
    <location>
        <begin position="1"/>
        <end position="20"/>
    </location>
</feature>
<reference evidence="2 3" key="1">
    <citation type="submission" date="2023-07" db="EMBL/GenBank/DDBJ databases">
        <title>Sorghum-associated microbial communities from plants grown in Nebraska, USA.</title>
        <authorList>
            <person name="Schachtman D."/>
        </authorList>
    </citation>
    <scope>NUCLEOTIDE SEQUENCE [LARGE SCALE GENOMIC DNA]</scope>
    <source>
        <strain evidence="2 3">3262</strain>
    </source>
</reference>
<sequence>MKKLSIVFMFLLTSALFACKGNKGGNTADAVKSVSLKFTELGRETIISIDCDKFEHYFPESKVKTLTKGPGIDSLMQILNALKKAEDGYKPDVRGKILITHTSNIVDTLCVGVKVLNYKGITYETPQELLRFIQQ</sequence>
<evidence type="ECO:0000313" key="3">
    <source>
        <dbReference type="Proteomes" id="UP001247620"/>
    </source>
</evidence>
<keyword evidence="1" id="KW-0732">Signal</keyword>
<name>A0ABU1TI29_9SPHI</name>
<accession>A0ABU1TI29</accession>
<gene>
    <name evidence="2" type="ORF">J2W55_004876</name>
</gene>
<keyword evidence="3" id="KW-1185">Reference proteome</keyword>
<dbReference type="Proteomes" id="UP001247620">
    <property type="component" value="Unassembled WGS sequence"/>
</dbReference>